<feature type="domain" description="Mur ligase N-terminal catalytic" evidence="2">
    <location>
        <begin position="37"/>
        <end position="110"/>
    </location>
</feature>
<feature type="domain" description="Mur ligase central" evidence="4">
    <location>
        <begin position="122"/>
        <end position="356"/>
    </location>
</feature>
<dbReference type="GO" id="GO:0008360">
    <property type="term" value="P:regulation of cell shape"/>
    <property type="evidence" value="ECO:0007669"/>
    <property type="project" value="InterPro"/>
</dbReference>
<sequence length="539" mass="58901">MIRLATMQPSVRNLISALDRSEILVIHGSEYLDRSLSGIEYDSRKISSGKLFVALRGLHSDGHDYIQAALDRGAFAILHEKPLGRNYPAVACVQVRDSRMAMSRLAAAFYGRASSALVTIGVTGTEGKSTTVYLIYQLLNLAGLKTGFFSTVMSDTGQGEIPNPEHQTTPESTAVQRMLAEMRDSGCCCAVVEASSHGLSQRTARLADVDFDIAVMTNVTSEHLEFHGTWERYRSDKANLFRNLDAHDHRKNPPHPGWEGAKAIPSFAIVNADDPSAEYFGLSTGKPLLSFSVRGGRASIVAKNIRSDGRGSSFVIEGSRILLDAPPEAGRIEAEARIELPGQFNVGNSLAALAVASCVLDRPWTGLLELLPLLKPVKGRMNLVDLGQPFEVIIDYAHTPSSFEAILPPVRRRAEGRIFCLFGSGGERDREKRPRQAEVASRYCDVLILSDEDPRGEPPMELLEEIAAGCPQLERGSQLFLIPDRPRAIRHAFSMAKAGDTVLLLGKGHENSIIYADHIMPYDEEAEAVAALRELGYGH</sequence>
<dbReference type="InterPro" id="IPR013221">
    <property type="entry name" value="Mur_ligase_cen"/>
</dbReference>
<organism evidence="5">
    <name type="scientific">bioreactor metagenome</name>
    <dbReference type="NCBI Taxonomy" id="1076179"/>
    <lineage>
        <taxon>unclassified sequences</taxon>
        <taxon>metagenomes</taxon>
        <taxon>ecological metagenomes</taxon>
    </lineage>
</organism>
<dbReference type="HAMAP" id="MF_00208">
    <property type="entry name" value="MurE"/>
    <property type="match status" value="1"/>
</dbReference>
<proteinExistence type="inferred from homology"/>
<dbReference type="EC" id="6.3.2.13" evidence="5"/>
<dbReference type="GO" id="GO:0008765">
    <property type="term" value="F:UDP-N-acetylmuramoylalanyl-D-glutamate-2,6-diaminopimelate ligase activity"/>
    <property type="evidence" value="ECO:0007669"/>
    <property type="project" value="UniProtKB-EC"/>
</dbReference>
<evidence type="ECO:0000256" key="1">
    <source>
        <dbReference type="ARBA" id="ARBA00005898"/>
    </source>
</evidence>
<dbReference type="SUPFAM" id="SSF53623">
    <property type="entry name" value="MurD-like peptide ligases, catalytic domain"/>
    <property type="match status" value="1"/>
</dbReference>
<dbReference type="Gene3D" id="3.40.1390.10">
    <property type="entry name" value="MurE/MurF, N-terminal domain"/>
    <property type="match status" value="1"/>
</dbReference>
<comment type="caution">
    <text evidence="5">The sequence shown here is derived from an EMBL/GenBank/DDBJ whole genome shotgun (WGS) entry which is preliminary data.</text>
</comment>
<keyword evidence="5" id="KW-0436">Ligase</keyword>
<dbReference type="Gene3D" id="3.40.1190.10">
    <property type="entry name" value="Mur-like, catalytic domain"/>
    <property type="match status" value="1"/>
</dbReference>
<reference evidence="5" key="1">
    <citation type="submission" date="2019-08" db="EMBL/GenBank/DDBJ databases">
        <authorList>
            <person name="Kucharzyk K."/>
            <person name="Murdoch R.W."/>
            <person name="Higgins S."/>
            <person name="Loffler F."/>
        </authorList>
    </citation>
    <scope>NUCLEOTIDE SEQUENCE</scope>
</reference>
<dbReference type="GO" id="GO:0051301">
    <property type="term" value="P:cell division"/>
    <property type="evidence" value="ECO:0007669"/>
    <property type="project" value="InterPro"/>
</dbReference>
<dbReference type="GO" id="GO:0005737">
    <property type="term" value="C:cytoplasm"/>
    <property type="evidence" value="ECO:0007669"/>
    <property type="project" value="InterPro"/>
</dbReference>
<dbReference type="Gene3D" id="3.90.190.20">
    <property type="entry name" value="Mur ligase, C-terminal domain"/>
    <property type="match status" value="1"/>
</dbReference>
<dbReference type="Pfam" id="PF02875">
    <property type="entry name" value="Mur_ligase_C"/>
    <property type="match status" value="1"/>
</dbReference>
<comment type="similarity">
    <text evidence="1">Belongs to the MurCDEF family. MurE subfamily.</text>
</comment>
<dbReference type="InterPro" id="IPR036615">
    <property type="entry name" value="Mur_ligase_C_dom_sf"/>
</dbReference>
<evidence type="ECO:0000313" key="5">
    <source>
        <dbReference type="EMBL" id="MPL59092.1"/>
    </source>
</evidence>
<evidence type="ECO:0000259" key="4">
    <source>
        <dbReference type="Pfam" id="PF08245"/>
    </source>
</evidence>
<dbReference type="AlphaFoldDB" id="A0A644SZ61"/>
<dbReference type="InterPro" id="IPR004101">
    <property type="entry name" value="Mur_ligase_C"/>
</dbReference>
<dbReference type="GO" id="GO:0005524">
    <property type="term" value="F:ATP binding"/>
    <property type="evidence" value="ECO:0007669"/>
    <property type="project" value="InterPro"/>
</dbReference>
<dbReference type="SUPFAM" id="SSF53244">
    <property type="entry name" value="MurD-like peptide ligases, peptide-binding domain"/>
    <property type="match status" value="1"/>
</dbReference>
<dbReference type="NCBIfam" id="TIGR01085">
    <property type="entry name" value="murE"/>
    <property type="match status" value="1"/>
</dbReference>
<gene>
    <name evidence="5" type="primary">murE_3</name>
    <name evidence="5" type="ORF">SDC9_04640</name>
</gene>
<dbReference type="InterPro" id="IPR000713">
    <property type="entry name" value="Mur_ligase_N"/>
</dbReference>
<dbReference type="SUPFAM" id="SSF63418">
    <property type="entry name" value="MurE/MurF N-terminal domain"/>
    <property type="match status" value="1"/>
</dbReference>
<dbReference type="InterPro" id="IPR035911">
    <property type="entry name" value="MurE/MurF_N"/>
</dbReference>
<dbReference type="InterPro" id="IPR005761">
    <property type="entry name" value="UDP-N-AcMur-Glu-dNH2Pim_ligase"/>
</dbReference>
<dbReference type="EMBL" id="VSSQ01000008">
    <property type="protein sequence ID" value="MPL59092.1"/>
    <property type="molecule type" value="Genomic_DNA"/>
</dbReference>
<dbReference type="Pfam" id="PF01225">
    <property type="entry name" value="Mur_ligase"/>
    <property type="match status" value="1"/>
</dbReference>
<dbReference type="PANTHER" id="PTHR23135:SF4">
    <property type="entry name" value="UDP-N-ACETYLMURAMOYL-L-ALANYL-D-GLUTAMATE--2,6-DIAMINOPIMELATE LIGASE MURE HOMOLOG, CHLOROPLASTIC"/>
    <property type="match status" value="1"/>
</dbReference>
<protein>
    <submittedName>
        <fullName evidence="5">UDP-N-acetylmuramoyl-L-alanyl-D-glutamate--2, 6-diaminopimelate ligase</fullName>
        <ecNumber evidence="5">6.3.2.13</ecNumber>
    </submittedName>
</protein>
<evidence type="ECO:0000259" key="3">
    <source>
        <dbReference type="Pfam" id="PF02875"/>
    </source>
</evidence>
<dbReference type="PANTHER" id="PTHR23135">
    <property type="entry name" value="MUR LIGASE FAMILY MEMBER"/>
    <property type="match status" value="1"/>
</dbReference>
<evidence type="ECO:0000259" key="2">
    <source>
        <dbReference type="Pfam" id="PF01225"/>
    </source>
</evidence>
<dbReference type="NCBIfam" id="NF001126">
    <property type="entry name" value="PRK00139.1-4"/>
    <property type="match status" value="1"/>
</dbReference>
<feature type="domain" description="Mur ligase C-terminal" evidence="3">
    <location>
        <begin position="379"/>
        <end position="508"/>
    </location>
</feature>
<name>A0A644SZ61_9ZZZZ</name>
<dbReference type="InterPro" id="IPR036565">
    <property type="entry name" value="Mur-like_cat_sf"/>
</dbReference>
<accession>A0A644SZ61</accession>
<dbReference type="Pfam" id="PF08245">
    <property type="entry name" value="Mur_ligase_M"/>
    <property type="match status" value="1"/>
</dbReference>